<dbReference type="GO" id="GO:0008081">
    <property type="term" value="F:phosphoric diester hydrolase activity"/>
    <property type="evidence" value="ECO:0007669"/>
    <property type="project" value="InterPro"/>
</dbReference>
<dbReference type="PANTHER" id="PTHR13593:SF140">
    <property type="entry name" value="PLC-LIKE PHOSPHODIESTERASE"/>
    <property type="match status" value="1"/>
</dbReference>
<name>A0A5M8PP12_9LECA</name>
<feature type="signal peptide" evidence="1">
    <location>
        <begin position="1"/>
        <end position="17"/>
    </location>
</feature>
<organism evidence="2 3">
    <name type="scientific">Lasallia pustulata</name>
    <dbReference type="NCBI Taxonomy" id="136370"/>
    <lineage>
        <taxon>Eukaryota</taxon>
        <taxon>Fungi</taxon>
        <taxon>Dikarya</taxon>
        <taxon>Ascomycota</taxon>
        <taxon>Pezizomycotina</taxon>
        <taxon>Lecanoromycetes</taxon>
        <taxon>OSLEUM clade</taxon>
        <taxon>Umbilicariomycetidae</taxon>
        <taxon>Umbilicariales</taxon>
        <taxon>Umbilicariaceae</taxon>
        <taxon>Lasallia</taxon>
    </lineage>
</organism>
<dbReference type="GO" id="GO:0006629">
    <property type="term" value="P:lipid metabolic process"/>
    <property type="evidence" value="ECO:0007669"/>
    <property type="project" value="InterPro"/>
</dbReference>
<dbReference type="SUPFAM" id="SSF51695">
    <property type="entry name" value="PLC-like phosphodiesterases"/>
    <property type="match status" value="1"/>
</dbReference>
<proteinExistence type="predicted"/>
<protein>
    <submittedName>
        <fullName evidence="2">PLC-like phosphodiesterase</fullName>
    </submittedName>
</protein>
<dbReference type="AlphaFoldDB" id="A0A5M8PP12"/>
<dbReference type="InterPro" id="IPR051057">
    <property type="entry name" value="PI-PLC_domain"/>
</dbReference>
<dbReference type="Proteomes" id="UP000324767">
    <property type="component" value="Unassembled WGS sequence"/>
</dbReference>
<reference evidence="2 3" key="1">
    <citation type="submission" date="2019-09" db="EMBL/GenBank/DDBJ databases">
        <title>The hologenome of the rock-dwelling lichen Lasallia pustulata.</title>
        <authorList>
            <person name="Greshake Tzovaras B."/>
            <person name="Segers F."/>
            <person name="Bicker A."/>
            <person name="Dal Grande F."/>
            <person name="Otte J."/>
            <person name="Hankeln T."/>
            <person name="Schmitt I."/>
            <person name="Ebersberger I."/>
        </authorList>
    </citation>
    <scope>NUCLEOTIDE SEQUENCE [LARGE SCALE GENOMIC DNA]</scope>
    <source>
        <strain evidence="2">A1-1</strain>
    </source>
</reference>
<dbReference type="Pfam" id="PF26146">
    <property type="entry name" value="PI-PLC_X"/>
    <property type="match status" value="1"/>
</dbReference>
<evidence type="ECO:0000313" key="3">
    <source>
        <dbReference type="Proteomes" id="UP000324767"/>
    </source>
</evidence>
<keyword evidence="1" id="KW-0732">Signal</keyword>
<sequence>MFLSLHIGLLVAVEAYAQISVLTLSGSNTRSVPNLGGDLVPTGTEATYASYASTITVSSSTAASSVNGSMSLLSSSIAGSNASTATSSTTSRTVTILTGSHGASSTASLNATTAQNVTATQTTSMAPQPTNTQPCNQYPEFCTRKYSNITYVAAHNSPFTNPNNAAANQQLSVTQQLDDGIRMLQGQTHLVDNTLYYCHTSCDLLNAGTAQSYFANITSWVKAHPYDVVTVLIGNGDYIGVGNFTSPLESSGLAAYAYTPPKIPMSLSDWPTLSEMILTNKRVVIFLDYDANQSLVPYIQDEFSQLWETPFDPTNQSFPCTVQRPPGISRNQSEERMYMLNHNLNTEISLLGTSLLVPNFPALSVTNNVSGFGSLGLSANQCTEEWSRPPNFLLVDYYNVDNGTVFEVAAQHNNVTYTRKCCGLVQSSASLPVDGMRGFSVVVVAAAMGLGLIG</sequence>
<evidence type="ECO:0000256" key="1">
    <source>
        <dbReference type="SAM" id="SignalP"/>
    </source>
</evidence>
<dbReference type="InterPro" id="IPR017946">
    <property type="entry name" value="PLC-like_Pdiesterase_TIM-brl"/>
</dbReference>
<dbReference type="EMBL" id="VXIT01000009">
    <property type="protein sequence ID" value="KAA6410242.1"/>
    <property type="molecule type" value="Genomic_DNA"/>
</dbReference>
<feature type="chain" id="PRO_5024316233" evidence="1">
    <location>
        <begin position="18"/>
        <end position="454"/>
    </location>
</feature>
<comment type="caution">
    <text evidence="2">The sequence shown here is derived from an EMBL/GenBank/DDBJ whole genome shotgun (WGS) entry which is preliminary data.</text>
</comment>
<accession>A0A5M8PP12</accession>
<dbReference type="Gene3D" id="3.20.20.190">
    <property type="entry name" value="Phosphatidylinositol (PI) phosphodiesterase"/>
    <property type="match status" value="1"/>
</dbReference>
<gene>
    <name evidence="2" type="ORF">FRX48_05663</name>
</gene>
<dbReference type="PANTHER" id="PTHR13593">
    <property type="match status" value="1"/>
</dbReference>
<evidence type="ECO:0000313" key="2">
    <source>
        <dbReference type="EMBL" id="KAA6410242.1"/>
    </source>
</evidence>
<dbReference type="OrthoDB" id="7984201at2759"/>